<evidence type="ECO:0000256" key="7">
    <source>
        <dbReference type="ARBA" id="ARBA00022840"/>
    </source>
</evidence>
<evidence type="ECO:0000256" key="1">
    <source>
        <dbReference type="ARBA" id="ARBA00000085"/>
    </source>
</evidence>
<proteinExistence type="predicted"/>
<evidence type="ECO:0000313" key="12">
    <source>
        <dbReference type="EMBL" id="PQJ09280.1"/>
    </source>
</evidence>
<dbReference type="OrthoDB" id="9760839at2"/>
<dbReference type="GO" id="GO:0000155">
    <property type="term" value="F:phosphorelay sensor kinase activity"/>
    <property type="evidence" value="ECO:0007669"/>
    <property type="project" value="InterPro"/>
</dbReference>
<evidence type="ECO:0000256" key="3">
    <source>
        <dbReference type="ARBA" id="ARBA00022553"/>
    </source>
</evidence>
<keyword evidence="3" id="KW-0597">Phosphoprotein</keyword>
<feature type="domain" description="Signal transduction histidine kinase subgroup 3 dimerisation and phosphoacceptor" evidence="11">
    <location>
        <begin position="67"/>
        <end position="123"/>
    </location>
</feature>
<evidence type="ECO:0000259" key="11">
    <source>
        <dbReference type="Pfam" id="PF07730"/>
    </source>
</evidence>
<comment type="caution">
    <text evidence="12">The sequence shown here is derived from an EMBL/GenBank/DDBJ whole genome shotgun (WGS) entry which is preliminary data.</text>
</comment>
<name>A0A2S7SQW0_9BACT</name>
<keyword evidence="9" id="KW-1133">Transmembrane helix</keyword>
<feature type="transmembrane region" description="Helical" evidence="9">
    <location>
        <begin position="6"/>
        <end position="31"/>
    </location>
</feature>
<dbReference type="InterPro" id="IPR003594">
    <property type="entry name" value="HATPase_dom"/>
</dbReference>
<dbReference type="AlphaFoldDB" id="A0A2S7SQW0"/>
<keyword evidence="9" id="KW-0472">Membrane</keyword>
<dbReference type="InterPro" id="IPR011712">
    <property type="entry name" value="Sig_transdc_His_kin_sub3_dim/P"/>
</dbReference>
<reference evidence="12 13" key="1">
    <citation type="submission" date="2018-01" db="EMBL/GenBank/DDBJ databases">
        <title>A novel member of the phylum Bacteroidetes isolated from glacier ice.</title>
        <authorList>
            <person name="Liu Q."/>
            <person name="Xin Y.-H."/>
        </authorList>
    </citation>
    <scope>NUCLEOTIDE SEQUENCE [LARGE SCALE GENOMIC DNA]</scope>
    <source>
        <strain evidence="12 13">RB1R16</strain>
    </source>
</reference>
<dbReference type="EC" id="2.7.13.3" evidence="2"/>
<dbReference type="Pfam" id="PF07730">
    <property type="entry name" value="HisKA_3"/>
    <property type="match status" value="1"/>
</dbReference>
<accession>A0A2S7SQW0</accession>
<keyword evidence="4" id="KW-0808">Transferase</keyword>
<dbReference type="PANTHER" id="PTHR24421:SF10">
    <property type="entry name" value="NITRATE_NITRITE SENSOR PROTEIN NARQ"/>
    <property type="match status" value="1"/>
</dbReference>
<gene>
    <name evidence="12" type="ORF">CJD36_018700</name>
</gene>
<evidence type="ECO:0000259" key="10">
    <source>
        <dbReference type="Pfam" id="PF02518"/>
    </source>
</evidence>
<keyword evidence="13" id="KW-1185">Reference proteome</keyword>
<evidence type="ECO:0000256" key="9">
    <source>
        <dbReference type="SAM" id="Phobius"/>
    </source>
</evidence>
<evidence type="ECO:0000256" key="8">
    <source>
        <dbReference type="ARBA" id="ARBA00023012"/>
    </source>
</evidence>
<evidence type="ECO:0000256" key="2">
    <source>
        <dbReference type="ARBA" id="ARBA00012438"/>
    </source>
</evidence>
<dbReference type="Gene3D" id="3.30.565.10">
    <property type="entry name" value="Histidine kinase-like ATPase, C-terminal domain"/>
    <property type="match status" value="1"/>
</dbReference>
<feature type="domain" description="Histidine kinase/HSP90-like ATPase" evidence="10">
    <location>
        <begin position="171"/>
        <end position="253"/>
    </location>
</feature>
<dbReference type="GO" id="GO:0005524">
    <property type="term" value="F:ATP binding"/>
    <property type="evidence" value="ECO:0007669"/>
    <property type="project" value="UniProtKB-KW"/>
</dbReference>
<evidence type="ECO:0000256" key="6">
    <source>
        <dbReference type="ARBA" id="ARBA00022777"/>
    </source>
</evidence>
<evidence type="ECO:0000256" key="4">
    <source>
        <dbReference type="ARBA" id="ARBA00022679"/>
    </source>
</evidence>
<dbReference type="RefSeq" id="WP_105040731.1">
    <property type="nucleotide sequence ID" value="NZ_PPSL01000006.1"/>
</dbReference>
<keyword evidence="7" id="KW-0067">ATP-binding</keyword>
<dbReference type="GO" id="GO:0016020">
    <property type="term" value="C:membrane"/>
    <property type="evidence" value="ECO:0007669"/>
    <property type="project" value="InterPro"/>
</dbReference>
<evidence type="ECO:0000256" key="5">
    <source>
        <dbReference type="ARBA" id="ARBA00022741"/>
    </source>
</evidence>
<keyword evidence="8" id="KW-0902">Two-component regulatory system</keyword>
<dbReference type="CDD" id="cd16917">
    <property type="entry name" value="HATPase_UhpB-NarQ-NarX-like"/>
    <property type="match status" value="1"/>
</dbReference>
<comment type="catalytic activity">
    <reaction evidence="1">
        <text>ATP + protein L-histidine = ADP + protein N-phospho-L-histidine.</text>
        <dbReference type="EC" id="2.7.13.3"/>
    </reaction>
</comment>
<keyword evidence="9" id="KW-0812">Transmembrane</keyword>
<evidence type="ECO:0000313" key="13">
    <source>
        <dbReference type="Proteomes" id="UP000239872"/>
    </source>
</evidence>
<keyword evidence="5" id="KW-0547">Nucleotide-binding</keyword>
<dbReference type="Pfam" id="PF02518">
    <property type="entry name" value="HATPase_c"/>
    <property type="match status" value="1"/>
</dbReference>
<dbReference type="InterPro" id="IPR036890">
    <property type="entry name" value="HATPase_C_sf"/>
</dbReference>
<dbReference type="Proteomes" id="UP000239872">
    <property type="component" value="Unassembled WGS sequence"/>
</dbReference>
<keyword evidence="6" id="KW-0418">Kinase</keyword>
<dbReference type="GO" id="GO:0046983">
    <property type="term" value="F:protein dimerization activity"/>
    <property type="evidence" value="ECO:0007669"/>
    <property type="project" value="InterPro"/>
</dbReference>
<organism evidence="12 13">
    <name type="scientific">Flavipsychrobacter stenotrophus</name>
    <dbReference type="NCBI Taxonomy" id="2077091"/>
    <lineage>
        <taxon>Bacteria</taxon>
        <taxon>Pseudomonadati</taxon>
        <taxon>Bacteroidota</taxon>
        <taxon>Chitinophagia</taxon>
        <taxon>Chitinophagales</taxon>
        <taxon>Chitinophagaceae</taxon>
        <taxon>Flavipsychrobacter</taxon>
    </lineage>
</organism>
<dbReference type="EMBL" id="PPSL01000006">
    <property type="protein sequence ID" value="PQJ09280.1"/>
    <property type="molecule type" value="Genomic_DNA"/>
</dbReference>
<dbReference type="InterPro" id="IPR050482">
    <property type="entry name" value="Sensor_HK_TwoCompSys"/>
</dbReference>
<dbReference type="PANTHER" id="PTHR24421">
    <property type="entry name" value="NITRATE/NITRITE SENSOR PROTEIN NARX-RELATED"/>
    <property type="match status" value="1"/>
</dbReference>
<dbReference type="SUPFAM" id="SSF55874">
    <property type="entry name" value="ATPase domain of HSP90 chaperone/DNA topoisomerase II/histidine kinase"/>
    <property type="match status" value="1"/>
</dbReference>
<protein>
    <recommendedName>
        <fullName evidence="2">histidine kinase</fullName>
        <ecNumber evidence="2">2.7.13.3</ecNumber>
    </recommendedName>
</protein>
<sequence>MNDNYIITGILLTTLLLLLLVAGIFISIYIAGRQKMEQEIKITQLELGYEKELRQVETEVSEHMMEHFAQELHDNIGHTLTCTRLAIENKKLDEPQLEDTFSAIENYLGEALNQVKLLSRSLNTDYIANIGIIAAIQLEVNRIEQLKKCTIHWQPNDHDVTMDKNRELMTFRIFQEIVNNALKHANARNLFITLNGGNRFELEVKDDGKGFDRDHILATPKASGLKNVLKRAKMAGLECTIESAPGQGCHYKLRETTKIPS</sequence>